<feature type="compositionally biased region" description="Polar residues" evidence="2">
    <location>
        <begin position="561"/>
        <end position="576"/>
    </location>
</feature>
<keyword evidence="3" id="KW-0812">Transmembrane</keyword>
<keyword evidence="1" id="KW-0175">Coiled coil</keyword>
<dbReference type="PANTHER" id="PTHR10579:SF57">
    <property type="entry name" value="OS11G0687100 PROTEIN"/>
    <property type="match status" value="1"/>
</dbReference>
<feature type="region of interest" description="Disordered" evidence="2">
    <location>
        <begin position="560"/>
        <end position="584"/>
    </location>
</feature>
<evidence type="ECO:0000313" key="6">
    <source>
        <dbReference type="Proteomes" id="UP000823388"/>
    </source>
</evidence>
<dbReference type="Proteomes" id="UP000823388">
    <property type="component" value="Chromosome 3K"/>
</dbReference>
<accession>A0A8T0UT41</accession>
<feature type="compositionally biased region" description="Polar residues" evidence="2">
    <location>
        <begin position="431"/>
        <end position="441"/>
    </location>
</feature>
<dbReference type="PROSITE" id="PS50234">
    <property type="entry name" value="VWFA"/>
    <property type="match status" value="1"/>
</dbReference>
<proteinExistence type="predicted"/>
<comment type="caution">
    <text evidence="5">The sequence shown here is derived from an EMBL/GenBank/DDBJ whole genome shotgun (WGS) entry which is preliminary data.</text>
</comment>
<feature type="transmembrane region" description="Helical" evidence="3">
    <location>
        <begin position="494"/>
        <end position="514"/>
    </location>
</feature>
<dbReference type="Pfam" id="PF13768">
    <property type="entry name" value="VWA_3"/>
    <property type="match status" value="1"/>
</dbReference>
<evidence type="ECO:0000313" key="5">
    <source>
        <dbReference type="EMBL" id="KAG2623389.1"/>
    </source>
</evidence>
<dbReference type="SUPFAM" id="SSF53300">
    <property type="entry name" value="vWA-like"/>
    <property type="match status" value="1"/>
</dbReference>
<dbReference type="InterPro" id="IPR036465">
    <property type="entry name" value="vWFA_dom_sf"/>
</dbReference>
<dbReference type="OrthoDB" id="690377at2759"/>
<reference evidence="5" key="1">
    <citation type="submission" date="2020-05" db="EMBL/GenBank/DDBJ databases">
        <title>WGS assembly of Panicum virgatum.</title>
        <authorList>
            <person name="Lovell J.T."/>
            <person name="Jenkins J."/>
            <person name="Shu S."/>
            <person name="Juenger T.E."/>
            <person name="Schmutz J."/>
        </authorList>
    </citation>
    <scope>NUCLEOTIDE SEQUENCE</scope>
    <source>
        <strain evidence="5">AP13</strain>
    </source>
</reference>
<keyword evidence="3" id="KW-0472">Membrane</keyword>
<dbReference type="AlphaFoldDB" id="A0A8T0UT41"/>
<evidence type="ECO:0000256" key="3">
    <source>
        <dbReference type="SAM" id="Phobius"/>
    </source>
</evidence>
<dbReference type="SMART" id="SM00327">
    <property type="entry name" value="VWA"/>
    <property type="match status" value="1"/>
</dbReference>
<feature type="region of interest" description="Disordered" evidence="2">
    <location>
        <begin position="431"/>
        <end position="450"/>
    </location>
</feature>
<organism evidence="5 6">
    <name type="scientific">Panicum virgatum</name>
    <name type="common">Blackwell switchgrass</name>
    <dbReference type="NCBI Taxonomy" id="38727"/>
    <lineage>
        <taxon>Eukaryota</taxon>
        <taxon>Viridiplantae</taxon>
        <taxon>Streptophyta</taxon>
        <taxon>Embryophyta</taxon>
        <taxon>Tracheophyta</taxon>
        <taxon>Spermatophyta</taxon>
        <taxon>Magnoliopsida</taxon>
        <taxon>Liliopsida</taxon>
        <taxon>Poales</taxon>
        <taxon>Poaceae</taxon>
        <taxon>PACMAD clade</taxon>
        <taxon>Panicoideae</taxon>
        <taxon>Panicodae</taxon>
        <taxon>Paniceae</taxon>
        <taxon>Panicinae</taxon>
        <taxon>Panicum</taxon>
        <taxon>Panicum sect. Hiantes</taxon>
    </lineage>
</organism>
<feature type="domain" description="VWFA" evidence="4">
    <location>
        <begin position="61"/>
        <end position="235"/>
    </location>
</feature>
<keyword evidence="6" id="KW-1185">Reference proteome</keyword>
<dbReference type="EMBL" id="CM029041">
    <property type="protein sequence ID" value="KAG2623389.1"/>
    <property type="molecule type" value="Genomic_DNA"/>
</dbReference>
<dbReference type="Gene3D" id="3.40.50.410">
    <property type="entry name" value="von Willebrand factor, type A domain"/>
    <property type="match status" value="1"/>
</dbReference>
<keyword evidence="3" id="KW-1133">Transmembrane helix</keyword>
<feature type="coiled-coil region" evidence="1">
    <location>
        <begin position="385"/>
        <end position="412"/>
    </location>
</feature>
<evidence type="ECO:0000256" key="1">
    <source>
        <dbReference type="SAM" id="Coils"/>
    </source>
</evidence>
<dbReference type="PANTHER" id="PTHR10579">
    <property type="entry name" value="CALCIUM-ACTIVATED CHLORIDE CHANNEL REGULATOR"/>
    <property type="match status" value="1"/>
</dbReference>
<evidence type="ECO:0000259" key="4">
    <source>
        <dbReference type="PROSITE" id="PS50234"/>
    </source>
</evidence>
<evidence type="ECO:0000256" key="2">
    <source>
        <dbReference type="SAM" id="MobiDB-lite"/>
    </source>
</evidence>
<gene>
    <name evidence="5" type="ORF">PVAP13_3KG058200</name>
</gene>
<dbReference type="InterPro" id="IPR002035">
    <property type="entry name" value="VWF_A"/>
</dbReference>
<protein>
    <recommendedName>
        <fullName evidence="4">VWFA domain-containing protein</fullName>
    </recommendedName>
</protein>
<name>A0A8T0UT41_PANVG</name>
<sequence>MPAGLGEPSSRICRSTTLVKVQPFTGAGAVPCTQTRRKFPVLVRVTAAAAAAEESSVVGVDIVAVLDVGGGGGDKLQRITNAMKVVIRRLGPDDRLSIVSFDTDVRRLTELTRMCDQGPSAARNVVMGLSTNGAANTGPRAAPAALDEGAKILRERRHDEKSGRVGCIVFLSDSVDTQILGASISSDFPVHALALGADHDPKAMKHIAVETSGTYSFANNDMGKVKDACALFTSVPATSVDITLRTHEGALISSDEKSSDGGRSAVIRIDNMYAGEKKNFIVYLALQATEEGEQKLLTIGGRYQNVSESKNLADTVVSVMRPEEKYSVGNNVPRWAEAIARIKLFFARIKLFFMGISICGLVPQPSTATTQAITSKLQQIWQHFCKSTEGKFKNALQTMENLNQNMKRGINKVPGLPLPYKFSWPRSRNWQRASATTSNEPRSPETAGDFQTLQQETEDIVQVRDGNHGNTTTTTCWGKIRAWGRNLHPCSRLLPVRGVAVVLFLALLLLMLLYSGLQGTSMTKSIVLLQYPMFLFPSNYYAALHANEAKVPELQDPAWKNGQQGQEVTDESSSPGQRRRDHADDATKVISPVVISDNKCGEGHGCDRDTYRESDLVAKILNIIITGVQEKEMELKSLLVEAQYDHVISALVAKILNIIITDVQEKEMELKSLLVEAQYDHE</sequence>
<dbReference type="InterPro" id="IPR051266">
    <property type="entry name" value="CLCR"/>
</dbReference>